<keyword evidence="3" id="KW-1185">Reference proteome</keyword>
<dbReference type="STRING" id="1332264.BW730_14800"/>
<dbReference type="Proteomes" id="UP000188145">
    <property type="component" value="Chromosome"/>
</dbReference>
<dbReference type="AlphaFoldDB" id="A0A1Q2CRC9"/>
<protein>
    <submittedName>
        <fullName evidence="2">Branched-chain amino acid transporter AzlD</fullName>
    </submittedName>
</protein>
<organism evidence="2 3">
    <name type="scientific">Tessaracoccus aquimaris</name>
    <dbReference type="NCBI Taxonomy" id="1332264"/>
    <lineage>
        <taxon>Bacteria</taxon>
        <taxon>Bacillati</taxon>
        <taxon>Actinomycetota</taxon>
        <taxon>Actinomycetes</taxon>
        <taxon>Propionibacteriales</taxon>
        <taxon>Propionibacteriaceae</taxon>
        <taxon>Tessaracoccus</taxon>
    </lineage>
</organism>
<feature type="transmembrane region" description="Helical" evidence="1">
    <location>
        <begin position="67"/>
        <end position="100"/>
    </location>
</feature>
<evidence type="ECO:0000313" key="2">
    <source>
        <dbReference type="EMBL" id="AQP48580.1"/>
    </source>
</evidence>
<dbReference type="KEGG" id="tes:BW730_14800"/>
<keyword evidence="1" id="KW-1133">Transmembrane helix</keyword>
<dbReference type="RefSeq" id="WP_077686922.1">
    <property type="nucleotide sequence ID" value="NZ_CP019606.1"/>
</dbReference>
<dbReference type="EMBL" id="CP019606">
    <property type="protein sequence ID" value="AQP48580.1"/>
    <property type="molecule type" value="Genomic_DNA"/>
</dbReference>
<reference evidence="3" key="1">
    <citation type="submission" date="2017-02" db="EMBL/GenBank/DDBJ databases">
        <title>Tessaracoccus aquaemaris sp. nov., isolated from the intestine of a Korean rockfish, Sebastes schlegelii, in a marine aquaculture pond.</title>
        <authorList>
            <person name="Tak E.J."/>
            <person name="Bae J.-W."/>
        </authorList>
    </citation>
    <scope>NUCLEOTIDE SEQUENCE [LARGE SCALE GENOMIC DNA]</scope>
    <source>
        <strain evidence="3">NSG39</strain>
    </source>
</reference>
<name>A0A1Q2CRC9_9ACTN</name>
<evidence type="ECO:0000313" key="3">
    <source>
        <dbReference type="Proteomes" id="UP000188145"/>
    </source>
</evidence>
<dbReference type="Pfam" id="PF05437">
    <property type="entry name" value="AzlD"/>
    <property type="match status" value="1"/>
</dbReference>
<evidence type="ECO:0000256" key="1">
    <source>
        <dbReference type="SAM" id="Phobius"/>
    </source>
</evidence>
<keyword evidence="1" id="KW-0812">Transmembrane</keyword>
<feature type="transmembrane region" description="Helical" evidence="1">
    <location>
        <begin position="35"/>
        <end position="55"/>
    </location>
</feature>
<dbReference type="InterPro" id="IPR008407">
    <property type="entry name" value="Brnchd-chn_aa_trnsp_AzlD"/>
</dbReference>
<sequence length="104" mass="10847">MTLWIWVLVAALACFAQKLVGYLLPSDALESPRFAYVSSGVTVGLLSALVVTQTFASGSSLEVDARLASVLVAAIALWLRAPFIVVVLLGAVTAALLRLFGLAA</sequence>
<gene>
    <name evidence="2" type="ORF">BW730_14800</name>
</gene>
<accession>A0A1Q2CRC9</accession>
<proteinExistence type="predicted"/>
<keyword evidence="1" id="KW-0472">Membrane</keyword>
<dbReference type="OrthoDB" id="3733498at2"/>